<dbReference type="Proteomes" id="UP001208570">
    <property type="component" value="Unassembled WGS sequence"/>
</dbReference>
<feature type="compositionally biased region" description="Basic and acidic residues" evidence="1">
    <location>
        <begin position="564"/>
        <end position="577"/>
    </location>
</feature>
<sequence length="724" mass="82929">MENGKTTGRHIVASTHHVSFITRPHTSPKDASFASNDDISVMEKCSEEFAVMSKNHGNSKKRERTFRRIPSNIGIRTTTADPSTASTPIIRIWECPDGGQNSSDEDDFRATTRNVESTRSSSVGIQKGSSIVGDVFSISTINDRSVSSHVQPKVVRRQSSKPGHPEWKKLHHVQHGMRREFAELPGDKFVRILKGLRIIVGFCLAIKRCAQQHTESNVSSMLNELEEHISDNTPFSIINLDLDQLKESGVSKPVKHLGHRLRSILYIPPEKRSMEDVRKIFVFLRMLPTFRNWTVVILLNFCRYAVYQKYQPKQVIIKRGHYPEGYYIILSGKVLVSECVAGVGGDTSRSTYELTCGDIFGDKELVDNLPRQSTVICRTECELLTASREDYLEVVSRPMRKIMDENVEFLSKDTVVVPASDLMMNLIIIKTGKCKVVGEITEEHKTDQNRRLDRELRAAFPKEYDKRHKPELQRAHTSLELEWQTGEMRGVMKANLLMGIRDPERLVVSAGQKKIKERIADSWAPSGYGLNRLYEKMEMTKPRLQRSQTDLNDDLKSDLAQGSDLRDMDTDRLESGRRMTSTGKRRKTKRSHRRQDVVTPLEIRGHQYSRKESEERKPHFVVIDRLGPGSVFGLETIFFQCPLRLSLVSEGAECISISKTFFVRESNLEVLKAATDVVIRYPSMAYLRKQVDEKRKWERYKKQVVHQVIQPRLLSREPSRMCLT</sequence>
<dbReference type="InterPro" id="IPR000595">
    <property type="entry name" value="cNMP-bd_dom"/>
</dbReference>
<dbReference type="PANTHER" id="PTHR23011:SF41">
    <property type="entry name" value="CYCLIC NUCLEOTIDE-BINDING DOMAIN-CONTAINING PROTEIN"/>
    <property type="match status" value="1"/>
</dbReference>
<feature type="compositionally biased region" description="Basic residues" evidence="1">
    <location>
        <begin position="583"/>
        <end position="593"/>
    </location>
</feature>
<comment type="caution">
    <text evidence="3">The sequence shown here is derived from an EMBL/GenBank/DDBJ whole genome shotgun (WGS) entry which is preliminary data.</text>
</comment>
<evidence type="ECO:0000313" key="4">
    <source>
        <dbReference type="Proteomes" id="UP001208570"/>
    </source>
</evidence>
<reference evidence="3" key="1">
    <citation type="journal article" date="2023" name="Mol. Biol. Evol.">
        <title>Third-Generation Sequencing Reveals the Adaptive Role of the Epigenome in Three Deep-Sea Polychaetes.</title>
        <authorList>
            <person name="Perez M."/>
            <person name="Aroh O."/>
            <person name="Sun Y."/>
            <person name="Lan Y."/>
            <person name="Juniper S.K."/>
            <person name="Young C.R."/>
            <person name="Angers B."/>
            <person name="Qian P.Y."/>
        </authorList>
    </citation>
    <scope>NUCLEOTIDE SEQUENCE</scope>
    <source>
        <strain evidence="3">P08H-3</strain>
    </source>
</reference>
<feature type="domain" description="Cyclic nucleotide-binding" evidence="2">
    <location>
        <begin position="283"/>
        <end position="412"/>
    </location>
</feature>
<dbReference type="AlphaFoldDB" id="A0AAD9K6K9"/>
<dbReference type="CDD" id="cd00038">
    <property type="entry name" value="CAP_ED"/>
    <property type="match status" value="1"/>
</dbReference>
<dbReference type="Pfam" id="PF00027">
    <property type="entry name" value="cNMP_binding"/>
    <property type="match status" value="1"/>
</dbReference>
<evidence type="ECO:0000313" key="3">
    <source>
        <dbReference type="EMBL" id="KAK2165933.1"/>
    </source>
</evidence>
<keyword evidence="4" id="KW-1185">Reference proteome</keyword>
<dbReference type="EMBL" id="JAODUP010000044">
    <property type="protein sequence ID" value="KAK2165933.1"/>
    <property type="molecule type" value="Genomic_DNA"/>
</dbReference>
<accession>A0AAD9K6K9</accession>
<dbReference type="Gene3D" id="2.60.120.10">
    <property type="entry name" value="Jelly Rolls"/>
    <property type="match status" value="1"/>
</dbReference>
<organism evidence="3 4">
    <name type="scientific">Paralvinella palmiformis</name>
    <dbReference type="NCBI Taxonomy" id="53620"/>
    <lineage>
        <taxon>Eukaryota</taxon>
        <taxon>Metazoa</taxon>
        <taxon>Spiralia</taxon>
        <taxon>Lophotrochozoa</taxon>
        <taxon>Annelida</taxon>
        <taxon>Polychaeta</taxon>
        <taxon>Sedentaria</taxon>
        <taxon>Canalipalpata</taxon>
        <taxon>Terebellida</taxon>
        <taxon>Terebelliformia</taxon>
        <taxon>Alvinellidae</taxon>
        <taxon>Paralvinella</taxon>
    </lineage>
</organism>
<evidence type="ECO:0000256" key="1">
    <source>
        <dbReference type="SAM" id="MobiDB-lite"/>
    </source>
</evidence>
<dbReference type="SMART" id="SM00100">
    <property type="entry name" value="cNMP"/>
    <property type="match status" value="1"/>
</dbReference>
<dbReference type="SUPFAM" id="SSF51206">
    <property type="entry name" value="cAMP-binding domain-like"/>
    <property type="match status" value="1"/>
</dbReference>
<protein>
    <recommendedName>
        <fullName evidence="2">Cyclic nucleotide-binding domain-containing protein</fullName>
    </recommendedName>
</protein>
<dbReference type="PROSITE" id="PS50042">
    <property type="entry name" value="CNMP_BINDING_3"/>
    <property type="match status" value="1"/>
</dbReference>
<name>A0AAD9K6K9_9ANNE</name>
<feature type="compositionally biased region" description="Basic and acidic residues" evidence="1">
    <location>
        <begin position="603"/>
        <end position="614"/>
    </location>
</feature>
<dbReference type="InterPro" id="IPR018490">
    <property type="entry name" value="cNMP-bd_dom_sf"/>
</dbReference>
<dbReference type="InterPro" id="IPR014710">
    <property type="entry name" value="RmlC-like_jellyroll"/>
</dbReference>
<evidence type="ECO:0000259" key="2">
    <source>
        <dbReference type="PROSITE" id="PS50042"/>
    </source>
</evidence>
<feature type="region of interest" description="Disordered" evidence="1">
    <location>
        <begin position="541"/>
        <end position="614"/>
    </location>
</feature>
<gene>
    <name evidence="3" type="ORF">LSH36_44g09002</name>
</gene>
<proteinExistence type="predicted"/>
<dbReference type="PANTHER" id="PTHR23011">
    <property type="entry name" value="CYCLIC NUCLEOTIDE-BINDING DOMAIN CONTAINING PROTEIN"/>
    <property type="match status" value="1"/>
</dbReference>